<dbReference type="RefSeq" id="WP_246138969.1">
    <property type="nucleotide sequence ID" value="NZ_VLLI01000004.1"/>
</dbReference>
<dbReference type="AlphaFoldDB" id="A0A562U729"/>
<accession>A0A562U729</accession>
<feature type="signal peptide" evidence="2">
    <location>
        <begin position="1"/>
        <end position="26"/>
    </location>
</feature>
<dbReference type="GO" id="GO:0004301">
    <property type="term" value="F:epoxide hydrolase activity"/>
    <property type="evidence" value="ECO:0007669"/>
    <property type="project" value="TreeGrafter"/>
</dbReference>
<feature type="domain" description="AB hydrolase-1" evidence="3">
    <location>
        <begin position="66"/>
        <end position="309"/>
    </location>
</feature>
<dbReference type="InterPro" id="IPR029058">
    <property type="entry name" value="AB_hydrolase_fold"/>
</dbReference>
<dbReference type="PANTHER" id="PTHR42977">
    <property type="entry name" value="HYDROLASE-RELATED"/>
    <property type="match status" value="1"/>
</dbReference>
<dbReference type="FunFam" id="3.40.50.1820:FF:000173">
    <property type="entry name" value="Alpha/beta hydrolase"/>
    <property type="match status" value="1"/>
</dbReference>
<dbReference type="Gene3D" id="3.40.50.1820">
    <property type="entry name" value="alpha/beta hydrolase"/>
    <property type="match status" value="1"/>
</dbReference>
<sequence>MKIKTLIQIVLTGLAGICLLAETATAQSINQSQSKNKMETNAIHYQKIKAGGLNIFYREAGPKDAPVVLLLHGYPTSSHMFRNLIPMLSGKYHVIAPDLPGYGYSDAPDRSQYTYTFDNLAKTMQAFIDEMGLKRFAVYIFDYGAPVGLRLAMANPEKITGIITQNGNAYEEGLSTAWNPIQKYWEDPSQQNRDALKEFTTIKLNKWQYEEGVSDTTLIAPETYTLDQHFMDRPENVEIQLDLMKDYANNVKLYPAFHAYFKKYQPALLAAWGNKDPFFLPAGAEAYKKDLPNATVKFYNTGHFALETHCVEIGNDILVFLAKLPK</sequence>
<comment type="caution">
    <text evidence="4">The sequence shown here is derived from an EMBL/GenBank/DDBJ whole genome shotgun (WGS) entry which is preliminary data.</text>
</comment>
<evidence type="ECO:0000313" key="5">
    <source>
        <dbReference type="Proteomes" id="UP000317010"/>
    </source>
</evidence>
<dbReference type="PANTHER" id="PTHR42977:SF3">
    <property type="entry name" value="AB HYDROLASE-1 DOMAIN-CONTAINING PROTEIN"/>
    <property type="match status" value="1"/>
</dbReference>
<dbReference type="InterPro" id="IPR051340">
    <property type="entry name" value="Haloalkane_dehalogenase"/>
</dbReference>
<keyword evidence="2" id="KW-0732">Signal</keyword>
<evidence type="ECO:0000256" key="2">
    <source>
        <dbReference type="SAM" id="SignalP"/>
    </source>
</evidence>
<dbReference type="Proteomes" id="UP000317010">
    <property type="component" value="Unassembled WGS sequence"/>
</dbReference>
<keyword evidence="1" id="KW-0378">Hydrolase</keyword>
<feature type="chain" id="PRO_5022181265" evidence="2">
    <location>
        <begin position="27"/>
        <end position="326"/>
    </location>
</feature>
<dbReference type="Pfam" id="PF00561">
    <property type="entry name" value="Abhydrolase_1"/>
    <property type="match status" value="1"/>
</dbReference>
<evidence type="ECO:0000313" key="4">
    <source>
        <dbReference type="EMBL" id="TWJ01622.1"/>
    </source>
</evidence>
<dbReference type="SUPFAM" id="SSF53474">
    <property type="entry name" value="alpha/beta-Hydrolases"/>
    <property type="match status" value="1"/>
</dbReference>
<protein>
    <submittedName>
        <fullName evidence="4">Pimeloyl-ACP methyl ester carboxylesterase</fullName>
    </submittedName>
</protein>
<keyword evidence="5" id="KW-1185">Reference proteome</keyword>
<proteinExistence type="predicted"/>
<gene>
    <name evidence="4" type="ORF">JN11_01773</name>
</gene>
<dbReference type="InterPro" id="IPR000073">
    <property type="entry name" value="AB_hydrolase_1"/>
</dbReference>
<evidence type="ECO:0000259" key="3">
    <source>
        <dbReference type="Pfam" id="PF00561"/>
    </source>
</evidence>
<name>A0A562U729_9SPHI</name>
<organism evidence="4 5">
    <name type="scientific">Mucilaginibacter frigoritolerans</name>
    <dbReference type="NCBI Taxonomy" id="652788"/>
    <lineage>
        <taxon>Bacteria</taxon>
        <taxon>Pseudomonadati</taxon>
        <taxon>Bacteroidota</taxon>
        <taxon>Sphingobacteriia</taxon>
        <taxon>Sphingobacteriales</taxon>
        <taxon>Sphingobacteriaceae</taxon>
        <taxon>Mucilaginibacter</taxon>
    </lineage>
</organism>
<reference evidence="4 5" key="1">
    <citation type="submission" date="2019-07" db="EMBL/GenBank/DDBJ databases">
        <title>Genomic Encyclopedia of Archaeal and Bacterial Type Strains, Phase II (KMG-II): from individual species to whole genera.</title>
        <authorList>
            <person name="Goeker M."/>
        </authorList>
    </citation>
    <scope>NUCLEOTIDE SEQUENCE [LARGE SCALE GENOMIC DNA]</scope>
    <source>
        <strain evidence="4 5">ATCC BAA-1854</strain>
    </source>
</reference>
<evidence type="ECO:0000256" key="1">
    <source>
        <dbReference type="ARBA" id="ARBA00022801"/>
    </source>
</evidence>
<dbReference type="EMBL" id="VLLI01000004">
    <property type="protein sequence ID" value="TWJ01622.1"/>
    <property type="molecule type" value="Genomic_DNA"/>
</dbReference>